<dbReference type="PROSITE" id="PS00725">
    <property type="entry name" value="GERMIN"/>
    <property type="match status" value="1"/>
</dbReference>
<feature type="binding site" evidence="10">
    <location>
        <position position="173"/>
    </location>
    <ligand>
        <name>Mn(2+)</name>
        <dbReference type="ChEBI" id="CHEBI:29035"/>
    </ligand>
</feature>
<dbReference type="InterPro" id="IPR014710">
    <property type="entry name" value="RmlC-like_jellyroll"/>
</dbReference>
<dbReference type="Gene3D" id="2.60.120.10">
    <property type="entry name" value="Jelly Rolls"/>
    <property type="match status" value="1"/>
</dbReference>
<keyword evidence="8 9" id="KW-0464">Manganese</keyword>
<dbReference type="Pfam" id="PF00190">
    <property type="entry name" value="Cupin_1"/>
    <property type="match status" value="1"/>
</dbReference>
<evidence type="ECO:0000313" key="15">
    <source>
        <dbReference type="EMBL" id="KAG0464602.1"/>
    </source>
</evidence>
<sequence>MEVPLSERPPLQQGITSSTTPKDTSEMSPLIVPLLLSSLLFPLSAAADFCVADFSCPTSPSGYSCKKETTVSSSDFVFSGLGTPGSTANLIKAAVTPAFAAQFPAVNGLGISAARLDLAPGGVVPLHTHPAASELLVVIEGNIVAGFISSANTPYTAVLKKGDAMVFPRGLLHYQINAGGNNAVAIVSFSSPSPGLQITSFALFGNNISTPVIEKVTFLDAPQIIKLKKVLGGTG</sequence>
<feature type="disulfide bond" evidence="11">
    <location>
        <begin position="50"/>
        <end position="65"/>
    </location>
</feature>
<evidence type="ECO:0000256" key="12">
    <source>
        <dbReference type="RuleBase" id="RU366015"/>
    </source>
</evidence>
<feature type="domain" description="Cupin type-1" evidence="14">
    <location>
        <begin position="79"/>
        <end position="225"/>
    </location>
</feature>
<dbReference type="InterPro" id="IPR001929">
    <property type="entry name" value="Germin"/>
</dbReference>
<dbReference type="InterPro" id="IPR019780">
    <property type="entry name" value="Germin_Mn-BS"/>
</dbReference>
<evidence type="ECO:0000256" key="1">
    <source>
        <dbReference type="ARBA" id="ARBA00004271"/>
    </source>
</evidence>
<evidence type="ECO:0000259" key="14">
    <source>
        <dbReference type="SMART" id="SM00835"/>
    </source>
</evidence>
<feature type="binding site" evidence="9">
    <location>
        <position position="129"/>
    </location>
    <ligand>
        <name>oxalate</name>
        <dbReference type="ChEBI" id="CHEBI:30623"/>
    </ligand>
</feature>
<evidence type="ECO:0000256" key="7">
    <source>
        <dbReference type="ARBA" id="ARBA00023157"/>
    </source>
</evidence>
<gene>
    <name evidence="15" type="ORF">HPP92_018766</name>
</gene>
<reference evidence="15 16" key="1">
    <citation type="journal article" date="2020" name="Nat. Food">
        <title>A phased Vanilla planifolia genome enables genetic improvement of flavour and production.</title>
        <authorList>
            <person name="Hasing T."/>
            <person name="Tang H."/>
            <person name="Brym M."/>
            <person name="Khazi F."/>
            <person name="Huang T."/>
            <person name="Chambers A.H."/>
        </authorList>
    </citation>
    <scope>NUCLEOTIDE SEQUENCE [LARGE SCALE GENOMIC DNA]</scope>
    <source>
        <tissue evidence="15">Leaf</tissue>
    </source>
</reference>
<evidence type="ECO:0000256" key="11">
    <source>
        <dbReference type="PIRSR" id="PIRSR601929-3"/>
    </source>
</evidence>
<feature type="binding site" evidence="9">
    <location>
        <position position="134"/>
    </location>
    <ligand>
        <name>oxalate</name>
        <dbReference type="ChEBI" id="CHEBI:30623"/>
    </ligand>
</feature>
<dbReference type="OrthoDB" id="1921208at2759"/>
<dbReference type="Proteomes" id="UP000639772">
    <property type="component" value="Chromosome 10"/>
</dbReference>
<keyword evidence="7 11" id="KW-1015">Disulfide bond</keyword>
<feature type="binding site" evidence="10">
    <location>
        <position position="134"/>
    </location>
    <ligand>
        <name>Mn(2+)</name>
        <dbReference type="ChEBI" id="CHEBI:29035"/>
    </ligand>
</feature>
<evidence type="ECO:0000313" key="16">
    <source>
        <dbReference type="Proteomes" id="UP000639772"/>
    </source>
</evidence>
<dbReference type="InterPro" id="IPR011051">
    <property type="entry name" value="RmlC_Cupin_sf"/>
</dbReference>
<name>A0A835UK39_VANPL</name>
<dbReference type="FunFam" id="2.60.120.10:FF:000047">
    <property type="entry name" value="Auxin-binding protein ABP19a"/>
    <property type="match status" value="1"/>
</dbReference>
<dbReference type="InterPro" id="IPR006045">
    <property type="entry name" value="Cupin_1"/>
</dbReference>
<dbReference type="SMART" id="SM00835">
    <property type="entry name" value="Cupin_1"/>
    <property type="match status" value="1"/>
</dbReference>
<accession>A0A835UK39</accession>
<keyword evidence="3 12" id="KW-0052">Apoplast</keyword>
<feature type="binding site" evidence="10">
    <location>
        <position position="127"/>
    </location>
    <ligand>
        <name>Mn(2+)</name>
        <dbReference type="ChEBI" id="CHEBI:29035"/>
    </ligand>
</feature>
<evidence type="ECO:0000256" key="2">
    <source>
        <dbReference type="ARBA" id="ARBA00007456"/>
    </source>
</evidence>
<organism evidence="15 16">
    <name type="scientific">Vanilla planifolia</name>
    <name type="common">Vanilla</name>
    <dbReference type="NCBI Taxonomy" id="51239"/>
    <lineage>
        <taxon>Eukaryota</taxon>
        <taxon>Viridiplantae</taxon>
        <taxon>Streptophyta</taxon>
        <taxon>Embryophyta</taxon>
        <taxon>Tracheophyta</taxon>
        <taxon>Spermatophyta</taxon>
        <taxon>Magnoliopsida</taxon>
        <taxon>Liliopsida</taxon>
        <taxon>Asparagales</taxon>
        <taxon>Orchidaceae</taxon>
        <taxon>Vanilloideae</taxon>
        <taxon>Vanilleae</taxon>
        <taxon>Vanilla</taxon>
    </lineage>
</organism>
<evidence type="ECO:0000256" key="13">
    <source>
        <dbReference type="SAM" id="MobiDB-lite"/>
    </source>
</evidence>
<evidence type="ECO:0000256" key="8">
    <source>
        <dbReference type="ARBA" id="ARBA00023211"/>
    </source>
</evidence>
<dbReference type="AlphaFoldDB" id="A0A835UK39"/>
<comment type="caution">
    <text evidence="15">The sequence shown here is derived from an EMBL/GenBank/DDBJ whole genome shotgun (WGS) entry which is preliminary data.</text>
</comment>
<proteinExistence type="inferred from homology"/>
<feature type="region of interest" description="Disordered" evidence="13">
    <location>
        <begin position="1"/>
        <end position="26"/>
    </location>
</feature>
<dbReference type="PANTHER" id="PTHR31238">
    <property type="entry name" value="GERMIN-LIKE PROTEIN SUBFAMILY 3 MEMBER 3"/>
    <property type="match status" value="1"/>
</dbReference>
<dbReference type="GO" id="GO:0030145">
    <property type="term" value="F:manganese ion binding"/>
    <property type="evidence" value="ECO:0007669"/>
    <property type="project" value="UniProtKB-UniRule"/>
</dbReference>
<keyword evidence="5 9" id="KW-0479">Metal-binding</keyword>
<evidence type="ECO:0000256" key="10">
    <source>
        <dbReference type="PIRSR" id="PIRSR601929-2"/>
    </source>
</evidence>
<comment type="subcellular location">
    <subcellularLocation>
        <location evidence="1 12">Secreted</location>
        <location evidence="1 12">Extracellular space</location>
        <location evidence="1 12">Apoplast</location>
    </subcellularLocation>
</comment>
<evidence type="ECO:0000256" key="4">
    <source>
        <dbReference type="ARBA" id="ARBA00022525"/>
    </source>
</evidence>
<dbReference type="PRINTS" id="PR00325">
    <property type="entry name" value="GERMIN"/>
</dbReference>
<keyword evidence="4 12" id="KW-0964">Secreted</keyword>
<feature type="binding site" evidence="10">
    <location>
        <position position="129"/>
    </location>
    <ligand>
        <name>Mn(2+)</name>
        <dbReference type="ChEBI" id="CHEBI:29035"/>
    </ligand>
</feature>
<dbReference type="EMBL" id="JADCNM010000010">
    <property type="protein sequence ID" value="KAG0464602.1"/>
    <property type="molecule type" value="Genomic_DNA"/>
</dbReference>
<evidence type="ECO:0000256" key="9">
    <source>
        <dbReference type="PIRSR" id="PIRSR601929-1"/>
    </source>
</evidence>
<protein>
    <recommendedName>
        <fullName evidence="12">Germin-like protein</fullName>
    </recommendedName>
</protein>
<keyword evidence="6" id="KW-0732">Signal</keyword>
<evidence type="ECO:0000256" key="5">
    <source>
        <dbReference type="ARBA" id="ARBA00022723"/>
    </source>
</evidence>
<dbReference type="SUPFAM" id="SSF51182">
    <property type="entry name" value="RmlC-like cupins"/>
    <property type="match status" value="1"/>
</dbReference>
<comment type="similarity">
    <text evidence="2 12">Belongs to the germin family.</text>
</comment>
<dbReference type="CDD" id="cd02241">
    <property type="entry name" value="cupin_OxOx"/>
    <property type="match status" value="1"/>
</dbReference>
<evidence type="ECO:0000256" key="6">
    <source>
        <dbReference type="ARBA" id="ARBA00022729"/>
    </source>
</evidence>
<feature type="compositionally biased region" description="Polar residues" evidence="13">
    <location>
        <begin position="13"/>
        <end position="22"/>
    </location>
</feature>
<evidence type="ECO:0000256" key="3">
    <source>
        <dbReference type="ARBA" id="ARBA00022523"/>
    </source>
</evidence>
<dbReference type="GO" id="GO:0048046">
    <property type="term" value="C:apoplast"/>
    <property type="evidence" value="ECO:0007669"/>
    <property type="project" value="UniProtKB-SubCell"/>
</dbReference>